<accession>A0A0N9VF76</accession>
<evidence type="ECO:0000259" key="3">
    <source>
        <dbReference type="PROSITE" id="PS50977"/>
    </source>
</evidence>
<evidence type="ECO:0000256" key="2">
    <source>
        <dbReference type="PROSITE-ProRule" id="PRU00335"/>
    </source>
</evidence>
<dbReference type="AlphaFoldDB" id="A0A0N9VF76"/>
<dbReference type="GO" id="GO:0003677">
    <property type="term" value="F:DNA binding"/>
    <property type="evidence" value="ECO:0007669"/>
    <property type="project" value="UniProtKB-UniRule"/>
</dbReference>
<evidence type="ECO:0000313" key="5">
    <source>
        <dbReference type="Proteomes" id="UP000064939"/>
    </source>
</evidence>
<dbReference type="SUPFAM" id="SSF46689">
    <property type="entry name" value="Homeodomain-like"/>
    <property type="match status" value="1"/>
</dbReference>
<gene>
    <name evidence="4" type="ORF">AOY20_10615</name>
</gene>
<dbReference type="PRINTS" id="PR00455">
    <property type="entry name" value="HTHTETR"/>
</dbReference>
<dbReference type="OrthoDB" id="270177at2"/>
<feature type="domain" description="HTH tetR-type" evidence="3">
    <location>
        <begin position="21"/>
        <end position="81"/>
    </location>
</feature>
<evidence type="ECO:0000313" key="4">
    <source>
        <dbReference type="EMBL" id="ALH95945.1"/>
    </source>
</evidence>
<dbReference type="Gene3D" id="1.10.10.60">
    <property type="entry name" value="Homeodomain-like"/>
    <property type="match status" value="1"/>
</dbReference>
<dbReference type="Pfam" id="PF14246">
    <property type="entry name" value="TetR_C_7"/>
    <property type="match status" value="1"/>
</dbReference>
<dbReference type="InterPro" id="IPR039536">
    <property type="entry name" value="TetR_C_Proteobacteria"/>
</dbReference>
<dbReference type="Gene3D" id="1.10.357.10">
    <property type="entry name" value="Tetracycline Repressor, domain 2"/>
    <property type="match status" value="1"/>
</dbReference>
<sequence>MHQTSQLQPYAHEIPQTKRGHERCIALLDSATLLFLRYGYDAVSLDDIVNHAGGSKASIYKYFGNKDGLFKAICDYRRQQFLRDLNTDLTDLPHDLKSYFIDTLHNFYNHIKRPENAAFVRMILEQCQRDSKIALYIHENGPKQIQKSISNILNLAHKQNILMCKNPQFSAQMYFGILRNIEWQVVMGIPLDNTDQQITNYIEYAVDLFLYAHQKV</sequence>
<dbReference type="EMBL" id="CP012808">
    <property type="protein sequence ID" value="ALH95945.1"/>
    <property type="molecule type" value="Genomic_DNA"/>
</dbReference>
<dbReference type="PANTHER" id="PTHR43479:SF11">
    <property type="entry name" value="ACREF_ENVCD OPERON REPRESSOR-RELATED"/>
    <property type="match status" value="1"/>
</dbReference>
<dbReference type="Pfam" id="PF00440">
    <property type="entry name" value="TetR_N"/>
    <property type="match status" value="1"/>
</dbReference>
<dbReference type="KEGG" id="aei:AOY20_10615"/>
<dbReference type="InterPro" id="IPR009057">
    <property type="entry name" value="Homeodomain-like_sf"/>
</dbReference>
<keyword evidence="1 2" id="KW-0238">DNA-binding</keyword>
<dbReference type="STRING" id="1324350.AOY20_10615"/>
<keyword evidence="5" id="KW-1185">Reference proteome</keyword>
<organism evidence="4 5">
    <name type="scientific">Acinetobacter equi</name>
    <dbReference type="NCBI Taxonomy" id="1324350"/>
    <lineage>
        <taxon>Bacteria</taxon>
        <taxon>Pseudomonadati</taxon>
        <taxon>Pseudomonadota</taxon>
        <taxon>Gammaproteobacteria</taxon>
        <taxon>Moraxellales</taxon>
        <taxon>Moraxellaceae</taxon>
        <taxon>Acinetobacter</taxon>
    </lineage>
</organism>
<dbReference type="InterPro" id="IPR001647">
    <property type="entry name" value="HTH_TetR"/>
</dbReference>
<reference evidence="4 5" key="1">
    <citation type="journal article" date="2015" name="Int. J. Syst. Evol. Microbiol.">
        <title>Acinetobacter equi sp. nov. isolated from horse faeces.</title>
        <authorList>
            <person name="Poppel M.T."/>
            <person name="Skiebe E."/>
            <person name="Laue M."/>
            <person name="Bergmann H."/>
            <person name="Ebersberger I."/>
            <person name="Garn T."/>
            <person name="Fruth A."/>
            <person name="Baumgardt S."/>
            <person name="Busse H.J."/>
            <person name="Wilharm G."/>
        </authorList>
    </citation>
    <scope>NUCLEOTIDE SEQUENCE [LARGE SCALE GENOMIC DNA]</scope>
    <source>
        <strain evidence="4 5">114</strain>
    </source>
</reference>
<dbReference type="PROSITE" id="PS50977">
    <property type="entry name" value="HTH_TETR_2"/>
    <property type="match status" value="1"/>
</dbReference>
<protein>
    <submittedName>
        <fullName evidence="4">Transcriptional regulator</fullName>
    </submittedName>
</protein>
<proteinExistence type="predicted"/>
<feature type="DNA-binding region" description="H-T-H motif" evidence="2">
    <location>
        <begin position="44"/>
        <end position="63"/>
    </location>
</feature>
<dbReference type="PANTHER" id="PTHR43479">
    <property type="entry name" value="ACREF/ENVCD OPERON REPRESSOR-RELATED"/>
    <property type="match status" value="1"/>
</dbReference>
<evidence type="ECO:0000256" key="1">
    <source>
        <dbReference type="ARBA" id="ARBA00023125"/>
    </source>
</evidence>
<dbReference type="RefSeq" id="WP_054581833.1">
    <property type="nucleotide sequence ID" value="NZ_CP012808.1"/>
</dbReference>
<dbReference type="InterPro" id="IPR050624">
    <property type="entry name" value="HTH-type_Tx_Regulator"/>
</dbReference>
<dbReference type="Proteomes" id="UP000064939">
    <property type="component" value="Chromosome"/>
</dbReference>
<name>A0A0N9VF76_9GAMM</name>